<evidence type="ECO:0000256" key="1">
    <source>
        <dbReference type="SAM" id="Coils"/>
    </source>
</evidence>
<evidence type="ECO:0000313" key="4">
    <source>
        <dbReference type="EMBL" id="CAE7235109.1"/>
    </source>
</evidence>
<feature type="compositionally biased region" description="Basic and acidic residues" evidence="2">
    <location>
        <begin position="303"/>
        <end position="313"/>
    </location>
</feature>
<gene>
    <name evidence="4" type="ORF">SNAT2548_LOCUS10009</name>
</gene>
<dbReference type="EMBL" id="CAJNDS010000802">
    <property type="protein sequence ID" value="CAE7235109.1"/>
    <property type="molecule type" value="Genomic_DNA"/>
</dbReference>
<name>A0A812KRR0_9DINO</name>
<dbReference type="AlphaFoldDB" id="A0A812KRR0"/>
<evidence type="ECO:0000256" key="2">
    <source>
        <dbReference type="SAM" id="MobiDB-lite"/>
    </source>
</evidence>
<evidence type="ECO:0000313" key="5">
    <source>
        <dbReference type="Proteomes" id="UP000604046"/>
    </source>
</evidence>
<protein>
    <submittedName>
        <fullName evidence="4">Uncharacterized protein</fullName>
    </submittedName>
</protein>
<keyword evidence="1" id="KW-0175">Coiled coil</keyword>
<sequence length="700" mass="76782">MPLPVGFGWAIRPLECCSPSRTYFYAMKCALLLALVSAALASDVTPVQKVVQMLENMKDKGVKDMEAEQVQFTEFKQFCEMTLAEKKKSISDASDKMETLEADIESAAADSERLAAEIAGHVADIETASAEKANATSIREKERADFLVALKDYTESIDAIRRAVKGLKAEDQKTALVQLTRARGMKLLPTEAADSIDAYLSNTAPKSSLMQAKHESGDSEAPAPKVYEFQSGGVISMLESLQEKFVDERVNLEKEEQTKRHAFDKLSQSLVAKLTQSKKEQQDKTQFKAKKLQSKAAAEGDLEETKTEKASDVKYSTDLEQTCTKKSAAYEERQKLRQEEIDAIGKAKDIIASGAVSGSAEKHLPSLVQAVQASALAFLRSEHHSPKQEQVARFLQRRASQLNSRVLSSVASRVGEDPIAKVRTMIEGLLVKLQSQANEEATKKGWCDAEMTSNKATREEKSDATDSLQSEIDEASASIASLGEELTTLNSELTELSSAMDSATKLRKKEEAKNAATIKDAKEAQAAVAQALGVLKDFYAKAGEATSLVETSFVMDASKASKPKIFSDEPYKGMGEGGGVMSMLEVIESDFARLQAETESAEEAGKKEYEEFMEDSKLDKATKAKTVEHKTSKKQAKSQELTMLEVDLQGTRKELEAANAYFEKLKPDCIDTGASYAERKAQREQELKDLQEAMDMLTSV</sequence>
<comment type="caution">
    <text evidence="4">The sequence shown here is derived from an EMBL/GenBank/DDBJ whole genome shotgun (WGS) entry which is preliminary data.</text>
</comment>
<feature type="region of interest" description="Disordered" evidence="2">
    <location>
        <begin position="277"/>
        <end position="313"/>
    </location>
</feature>
<reference evidence="4" key="1">
    <citation type="submission" date="2021-02" db="EMBL/GenBank/DDBJ databases">
        <authorList>
            <person name="Dougan E. K."/>
            <person name="Rhodes N."/>
            <person name="Thang M."/>
            <person name="Chan C."/>
        </authorList>
    </citation>
    <scope>NUCLEOTIDE SEQUENCE</scope>
</reference>
<organism evidence="4 5">
    <name type="scientific">Symbiodinium natans</name>
    <dbReference type="NCBI Taxonomy" id="878477"/>
    <lineage>
        <taxon>Eukaryota</taxon>
        <taxon>Sar</taxon>
        <taxon>Alveolata</taxon>
        <taxon>Dinophyceae</taxon>
        <taxon>Suessiales</taxon>
        <taxon>Symbiodiniaceae</taxon>
        <taxon>Symbiodinium</taxon>
    </lineage>
</organism>
<proteinExistence type="predicted"/>
<keyword evidence="5" id="KW-1185">Reference proteome</keyword>
<feature type="compositionally biased region" description="Basic and acidic residues" evidence="2">
    <location>
        <begin position="277"/>
        <end position="286"/>
    </location>
</feature>
<dbReference type="Proteomes" id="UP000604046">
    <property type="component" value="Unassembled WGS sequence"/>
</dbReference>
<feature type="chain" id="PRO_5032550973" evidence="3">
    <location>
        <begin position="42"/>
        <end position="700"/>
    </location>
</feature>
<feature type="signal peptide" evidence="3">
    <location>
        <begin position="1"/>
        <end position="41"/>
    </location>
</feature>
<accession>A0A812KRR0</accession>
<dbReference type="OrthoDB" id="446043at2759"/>
<keyword evidence="3" id="KW-0732">Signal</keyword>
<feature type="region of interest" description="Disordered" evidence="2">
    <location>
        <begin position="441"/>
        <end position="466"/>
    </location>
</feature>
<feature type="coiled-coil region" evidence="1">
    <location>
        <begin position="83"/>
        <end position="117"/>
    </location>
</feature>
<evidence type="ECO:0000256" key="3">
    <source>
        <dbReference type="SAM" id="SignalP"/>
    </source>
</evidence>